<evidence type="ECO:0000313" key="1">
    <source>
        <dbReference type="EMBL" id="CAG9606564.1"/>
    </source>
</evidence>
<organism evidence="1 2">
    <name type="scientific">Pseudoneobacillus rhizosphaerae</name>
    <dbReference type="NCBI Taxonomy" id="2880968"/>
    <lineage>
        <taxon>Bacteria</taxon>
        <taxon>Bacillati</taxon>
        <taxon>Bacillota</taxon>
        <taxon>Bacilli</taxon>
        <taxon>Bacillales</taxon>
        <taxon>Bacillaceae</taxon>
        <taxon>Pseudoneobacillus</taxon>
    </lineage>
</organism>
<comment type="caution">
    <text evidence="1">The sequence shown here is derived from an EMBL/GenBank/DDBJ whole genome shotgun (WGS) entry which is preliminary data.</text>
</comment>
<proteinExistence type="predicted"/>
<sequence length="172" mass="19981">MFIVSDYIIQPQLLYLFGELDRNGKPCTIIVEEDRSFIVDKCPLQVLKDSIHYVGSDFKGSLASARKTTGRSRMTPMMVNFILNICVFPDRAYKNEYCVWINSNQIIDTQPLDGQTVIEFSNGSFFIVNSRLTPFRAKVQLAEQYRKTNYERGKRPISFILDPKKRPLKKRE</sequence>
<keyword evidence="2" id="KW-1185">Reference proteome</keyword>
<reference evidence="1" key="1">
    <citation type="submission" date="2021-10" db="EMBL/GenBank/DDBJ databases">
        <authorList>
            <person name="Criscuolo A."/>
        </authorList>
    </citation>
    <scope>NUCLEOTIDE SEQUENCE</scope>
    <source>
        <strain evidence="1">CIP111885</strain>
    </source>
</reference>
<dbReference type="RefSeq" id="WP_230494843.1">
    <property type="nucleotide sequence ID" value="NZ_CAKJTG010000001.1"/>
</dbReference>
<dbReference type="Proteomes" id="UP000789845">
    <property type="component" value="Unassembled WGS sequence"/>
</dbReference>
<dbReference type="AlphaFoldDB" id="A0A9C7G606"/>
<dbReference type="EMBL" id="CAKJTG010000001">
    <property type="protein sequence ID" value="CAG9606564.1"/>
    <property type="molecule type" value="Genomic_DNA"/>
</dbReference>
<accession>A0A9C7G606</accession>
<dbReference type="GO" id="GO:0030420">
    <property type="term" value="P:establishment of competence for transformation"/>
    <property type="evidence" value="ECO:0007669"/>
    <property type="project" value="InterPro"/>
</dbReference>
<dbReference type="InterPro" id="IPR010461">
    <property type="entry name" value="ComK"/>
</dbReference>
<name>A0A9C7G606_9BACI</name>
<evidence type="ECO:0000313" key="2">
    <source>
        <dbReference type="Proteomes" id="UP000789845"/>
    </source>
</evidence>
<protein>
    <recommendedName>
        <fullName evidence="3">Competence protein</fullName>
    </recommendedName>
</protein>
<dbReference type="Pfam" id="PF06338">
    <property type="entry name" value="ComK"/>
    <property type="match status" value="1"/>
</dbReference>
<evidence type="ECO:0008006" key="3">
    <source>
        <dbReference type="Google" id="ProtNLM"/>
    </source>
</evidence>
<gene>
    <name evidence="1" type="ORF">NEOCIP111885_00252</name>
</gene>